<feature type="compositionally biased region" description="Polar residues" evidence="1">
    <location>
        <begin position="519"/>
        <end position="532"/>
    </location>
</feature>
<dbReference type="RefSeq" id="XP_003649396.1">
    <property type="nucleotide sequence ID" value="XM_003649348.1"/>
</dbReference>
<evidence type="ECO:0000256" key="1">
    <source>
        <dbReference type="SAM" id="MobiDB-lite"/>
    </source>
</evidence>
<keyword evidence="3" id="KW-1185">Reference proteome</keyword>
<gene>
    <name evidence="2" type="ORF">THITE_2107909</name>
</gene>
<dbReference type="EMBL" id="CP003009">
    <property type="protein sequence ID" value="AEO63060.1"/>
    <property type="molecule type" value="Genomic_DNA"/>
</dbReference>
<feature type="compositionally biased region" description="Basic and acidic residues" evidence="1">
    <location>
        <begin position="217"/>
        <end position="233"/>
    </location>
</feature>
<feature type="compositionally biased region" description="Basic and acidic residues" evidence="1">
    <location>
        <begin position="303"/>
        <end position="313"/>
    </location>
</feature>
<feature type="compositionally biased region" description="Low complexity" evidence="1">
    <location>
        <begin position="586"/>
        <end position="598"/>
    </location>
</feature>
<feature type="compositionally biased region" description="Low complexity" evidence="1">
    <location>
        <begin position="358"/>
        <end position="369"/>
    </location>
</feature>
<dbReference type="KEGG" id="ttt:THITE_2107909"/>
<dbReference type="GeneID" id="11516564"/>
<dbReference type="OrthoDB" id="3941134at2759"/>
<dbReference type="STRING" id="578455.G2QW85"/>
<dbReference type="eggNOG" id="ENOG502SBSC">
    <property type="taxonomic scope" value="Eukaryota"/>
</dbReference>
<proteinExistence type="predicted"/>
<organism evidence="2 3">
    <name type="scientific">Thermothielavioides terrestris (strain ATCC 38088 / NRRL 8126)</name>
    <name type="common">Thielavia terrestris</name>
    <dbReference type="NCBI Taxonomy" id="578455"/>
    <lineage>
        <taxon>Eukaryota</taxon>
        <taxon>Fungi</taxon>
        <taxon>Dikarya</taxon>
        <taxon>Ascomycota</taxon>
        <taxon>Pezizomycotina</taxon>
        <taxon>Sordariomycetes</taxon>
        <taxon>Sordariomycetidae</taxon>
        <taxon>Sordariales</taxon>
        <taxon>Chaetomiaceae</taxon>
        <taxon>Thermothielavioides</taxon>
        <taxon>Thermothielavioides terrestris</taxon>
    </lineage>
</organism>
<accession>G2QW85</accession>
<feature type="compositionally biased region" description="Polar residues" evidence="1">
    <location>
        <begin position="707"/>
        <end position="725"/>
    </location>
</feature>
<feature type="region of interest" description="Disordered" evidence="1">
    <location>
        <begin position="662"/>
        <end position="747"/>
    </location>
</feature>
<dbReference type="AlphaFoldDB" id="G2QW85"/>
<feature type="region of interest" description="Disordered" evidence="1">
    <location>
        <begin position="287"/>
        <end position="379"/>
    </location>
</feature>
<name>G2QW85_THETT</name>
<dbReference type="Proteomes" id="UP000008181">
    <property type="component" value="Chromosome 1"/>
</dbReference>
<sequence>MDDPWRSPWATTDSDKDQKHASPALPAIAAPPRAFLSASSSPRIPAALEQSPWGGDDDGFGDWATASETQAAWAGGWGASSPNLSPNIPGTPRDEALSKASPIAWPGNVATTRPPHAASLRQPSPDPWANGFASRPASIDRSTTPRLVVDGPSSVDAPADAVRNDALVIEEGQGWAEPNTNDAHKQIPVTETNPAASDAEVTAGATEQTVADPTPGNEERVSIESAARSRECRSSTPSNDNTDREDERQESPITSLDEEPSVQRNLSRKASGKVQELVLKFDGLARAASEEGAPPLSTARSRRPLDVTGRDGSDDAAEFGDFEDADENEPPIALETAKPESAEEDRGLINDGPPATPPATTLRPPTADASRGATSPIAKFGPLNFAPDLDLVQKLFPPSPSPPTRISQTDRELPDHIINDSFTEISERKTWYRISRLGSSRRHNAADDESYRRVAWQSSTVHDDVIKIVRRWMEEDSIAGRVALGGGISKTQKNMFGWDSAAEPVALEAVFGRKKSHARASSLQPIKTTGPASQGLAGMANRTPGPTHRPSGSAGPAVPSFGWSNGSPVSSRPPPTPSMLREPPNASAAACQASASTAPVRGVAEPGASLSQPIAVPADGGLQVNETAAADGGDDDEWGEMVSSPVAPPVAQSLASVPIQGASEHQSNVDVGGNQPAPHAQAPVSIPDSMRPPAKAVSKLGNPAVLATSTTRASDPAGTLTSDRPPTQPARLGAVDIPSGSPQHEDDYESAQRIIANLPDLSYMLR</sequence>
<feature type="region of interest" description="Disordered" evidence="1">
    <location>
        <begin position="517"/>
        <end position="644"/>
    </location>
</feature>
<dbReference type="HOGENOM" id="CLU_022438_0_0_1"/>
<protein>
    <submittedName>
        <fullName evidence="2">Uncharacterized protein</fullName>
    </submittedName>
</protein>
<feature type="compositionally biased region" description="Basic and acidic residues" evidence="1">
    <location>
        <begin position="337"/>
        <end position="348"/>
    </location>
</feature>
<feature type="region of interest" description="Disordered" evidence="1">
    <location>
        <begin position="1"/>
        <end position="274"/>
    </location>
</feature>
<feature type="compositionally biased region" description="Basic and acidic residues" evidence="1">
    <location>
        <begin position="241"/>
        <end position="250"/>
    </location>
</feature>
<feature type="compositionally biased region" description="Acidic residues" evidence="1">
    <location>
        <begin position="314"/>
        <end position="329"/>
    </location>
</feature>
<reference evidence="2 3" key="1">
    <citation type="journal article" date="2011" name="Nat. Biotechnol.">
        <title>Comparative genomic analysis of the thermophilic biomass-degrading fungi Myceliophthora thermophila and Thielavia terrestris.</title>
        <authorList>
            <person name="Berka R.M."/>
            <person name="Grigoriev I.V."/>
            <person name="Otillar R."/>
            <person name="Salamov A."/>
            <person name="Grimwood J."/>
            <person name="Reid I."/>
            <person name="Ishmael N."/>
            <person name="John T."/>
            <person name="Darmond C."/>
            <person name="Moisan M.-C."/>
            <person name="Henrissat B."/>
            <person name="Coutinho P.M."/>
            <person name="Lombard V."/>
            <person name="Natvig D.O."/>
            <person name="Lindquist E."/>
            <person name="Schmutz J."/>
            <person name="Lucas S."/>
            <person name="Harris P."/>
            <person name="Powlowski J."/>
            <person name="Bellemare A."/>
            <person name="Taylor D."/>
            <person name="Butler G."/>
            <person name="de Vries R.P."/>
            <person name="Allijn I.E."/>
            <person name="van den Brink J."/>
            <person name="Ushinsky S."/>
            <person name="Storms R."/>
            <person name="Powell A.J."/>
            <person name="Paulsen I.T."/>
            <person name="Elbourne L.D.H."/>
            <person name="Baker S.E."/>
            <person name="Magnuson J."/>
            <person name="LaBoissiere S."/>
            <person name="Clutterbuck A.J."/>
            <person name="Martinez D."/>
            <person name="Wogulis M."/>
            <person name="de Leon A.L."/>
            <person name="Rey M.W."/>
            <person name="Tsang A."/>
        </authorList>
    </citation>
    <scope>NUCLEOTIDE SEQUENCE [LARGE SCALE GENOMIC DNA]</scope>
    <source>
        <strain evidence="3">ATCC 38088 / NRRL 8126</strain>
    </source>
</reference>
<feature type="compositionally biased region" description="Low complexity" evidence="1">
    <location>
        <begin position="21"/>
        <end position="34"/>
    </location>
</feature>
<evidence type="ECO:0000313" key="2">
    <source>
        <dbReference type="EMBL" id="AEO63060.1"/>
    </source>
</evidence>
<evidence type="ECO:0000313" key="3">
    <source>
        <dbReference type="Proteomes" id="UP000008181"/>
    </source>
</evidence>